<dbReference type="Pfam" id="PF00701">
    <property type="entry name" value="DHDPS"/>
    <property type="match status" value="1"/>
</dbReference>
<dbReference type="SUPFAM" id="SSF51569">
    <property type="entry name" value="Aldolase"/>
    <property type="match status" value="1"/>
</dbReference>
<dbReference type="PANTHER" id="PTHR42849:SF1">
    <property type="entry name" value="N-ACETYLNEURAMINATE LYASE"/>
    <property type="match status" value="1"/>
</dbReference>
<dbReference type="GeneID" id="42782149"/>
<proteinExistence type="inferred from homology"/>
<organism evidence="7 8">
    <name type="scientific">Corynebacterium pseudodiphtheriticum</name>
    <dbReference type="NCBI Taxonomy" id="37637"/>
    <lineage>
        <taxon>Bacteria</taxon>
        <taxon>Bacillati</taxon>
        <taxon>Actinomycetota</taxon>
        <taxon>Actinomycetes</taxon>
        <taxon>Mycobacteriales</taxon>
        <taxon>Corynebacteriaceae</taxon>
        <taxon>Corynebacterium</taxon>
    </lineage>
</organism>
<accession>A0AAP4BV71</accession>
<dbReference type="PROSITE" id="PS00666">
    <property type="entry name" value="DHDPS_2"/>
    <property type="match status" value="1"/>
</dbReference>
<protein>
    <submittedName>
        <fullName evidence="7">Dihydrodipicolinate synthase family protein</fullName>
        <ecNumber evidence="7">4.1.3.3</ecNumber>
        <ecNumber evidence="7">4.2.1.41</ecNumber>
        <ecNumber evidence="7">4.3.3.7</ecNumber>
    </submittedName>
</protein>
<keyword evidence="9" id="KW-1185">Reference proteome</keyword>
<dbReference type="GO" id="GO:0008840">
    <property type="term" value="F:4-hydroxy-tetrahydrodipicolinate synthase activity"/>
    <property type="evidence" value="ECO:0007669"/>
    <property type="project" value="UniProtKB-EC"/>
</dbReference>
<sequence length="313" mass="33795">MSESIAPFHGVVPPIVTPFNEDFSIDTDSLRAQVERMIKAGIHGLFALGSSAEVAFLTRENRQIVLDTIIDQNAGRLPVAAGVIDMTTPRCLEHVADARERGVDALVATAPFYVRTHANEIEEHFRQLHAAAPDLKLFAYNLPVSVNVVLEIPMLIRLAQEGVLAGIKDSGGKDDYTRAVVAARKTAQLENFVVLTGSEMTVDYAYLGGCDGVVPGLGNVDPYAYVQLHETCRAKNWEQAVEIQERINKLMAVAFVGDGSRMGGSAAGLGGFKSALHHLGIFASPRMAPTHMPLNDDEHARVAAIVDEFSHGV</sequence>
<evidence type="ECO:0000256" key="3">
    <source>
        <dbReference type="PIRNR" id="PIRNR001365"/>
    </source>
</evidence>
<dbReference type="GO" id="GO:0008747">
    <property type="term" value="F:N-acetylneuraminate lyase activity"/>
    <property type="evidence" value="ECO:0007669"/>
    <property type="project" value="UniProtKB-EC"/>
</dbReference>
<dbReference type="CDD" id="cd00408">
    <property type="entry name" value="DHDPS-like"/>
    <property type="match status" value="1"/>
</dbReference>
<dbReference type="InterPro" id="IPR020625">
    <property type="entry name" value="Schiff_base-form_aldolases_AS"/>
</dbReference>
<dbReference type="InterPro" id="IPR013785">
    <property type="entry name" value="Aldolase_TIM"/>
</dbReference>
<dbReference type="GO" id="GO:0047448">
    <property type="term" value="F:5-dehydro-4-deoxyglucarate dehydratase activity"/>
    <property type="evidence" value="ECO:0007669"/>
    <property type="project" value="UniProtKB-EC"/>
</dbReference>
<name>A0AAP4BV71_9CORY</name>
<feature type="binding site" evidence="5">
    <location>
        <position position="214"/>
    </location>
    <ligand>
        <name>pyruvate</name>
        <dbReference type="ChEBI" id="CHEBI:15361"/>
    </ligand>
</feature>
<evidence type="ECO:0000256" key="5">
    <source>
        <dbReference type="PIRSR" id="PIRSR001365-2"/>
    </source>
</evidence>
<dbReference type="SMART" id="SM01130">
    <property type="entry name" value="DHDPS"/>
    <property type="match status" value="1"/>
</dbReference>
<evidence type="ECO:0000313" key="6">
    <source>
        <dbReference type="EMBL" id="MDK4290308.1"/>
    </source>
</evidence>
<dbReference type="InterPro" id="IPR002220">
    <property type="entry name" value="DapA-like"/>
</dbReference>
<dbReference type="EC" id="4.2.1.41" evidence="7"/>
<dbReference type="EC" id="4.3.3.7" evidence="7"/>
<comment type="similarity">
    <text evidence="3">Belongs to the DapA family.</text>
</comment>
<dbReference type="RefSeq" id="WP_023019261.1">
    <property type="nucleotide sequence ID" value="NZ_CP051667.1"/>
</dbReference>
<evidence type="ECO:0000313" key="9">
    <source>
        <dbReference type="Proteomes" id="UP001239759"/>
    </source>
</evidence>
<dbReference type="EMBL" id="JASNUQ010000008">
    <property type="protein sequence ID" value="MDK4290308.1"/>
    <property type="molecule type" value="Genomic_DNA"/>
</dbReference>
<feature type="active site" description="Proton donor/acceptor" evidence="4">
    <location>
        <position position="140"/>
    </location>
</feature>
<dbReference type="PIRSF" id="PIRSF001365">
    <property type="entry name" value="DHDPS"/>
    <property type="match status" value="1"/>
</dbReference>
<dbReference type="Proteomes" id="UP001224412">
    <property type="component" value="Unassembled WGS sequence"/>
</dbReference>
<dbReference type="GO" id="GO:0019262">
    <property type="term" value="P:N-acetylneuraminate catabolic process"/>
    <property type="evidence" value="ECO:0007669"/>
    <property type="project" value="TreeGrafter"/>
</dbReference>
<keyword evidence="1 3" id="KW-0456">Lyase</keyword>
<evidence type="ECO:0000256" key="4">
    <source>
        <dbReference type="PIRSR" id="PIRSR001365-1"/>
    </source>
</evidence>
<evidence type="ECO:0000313" key="7">
    <source>
        <dbReference type="EMBL" id="MDK4307356.1"/>
    </source>
</evidence>
<gene>
    <name evidence="6" type="ORF">QPX23_06160</name>
    <name evidence="7" type="ORF">QPX42_07360</name>
</gene>
<reference evidence="7 9" key="1">
    <citation type="submission" date="2023-05" db="EMBL/GenBank/DDBJ databases">
        <title>Metabolic capabilities are highly conserved among human nasal-associated Corynebacterium species in pangenomic analyses.</title>
        <authorList>
            <person name="Tran T.H."/>
            <person name="Roberts A.Q."/>
            <person name="Escapa I.F."/>
            <person name="Gao W."/>
            <person name="Conlan S."/>
            <person name="Kong H."/>
            <person name="Segre J.A."/>
            <person name="Kelly M.S."/>
            <person name="Lemon K.P."/>
        </authorList>
    </citation>
    <scope>NUCLEOTIDE SEQUENCE</scope>
    <source>
        <strain evidence="7">KPL2773</strain>
        <strain evidence="6 9">KPL3772</strain>
    </source>
</reference>
<dbReference type="PANTHER" id="PTHR42849">
    <property type="entry name" value="N-ACETYLNEURAMINATE LYASE"/>
    <property type="match status" value="1"/>
</dbReference>
<dbReference type="AlphaFoldDB" id="A0AAP4BV71"/>
<evidence type="ECO:0000256" key="1">
    <source>
        <dbReference type="ARBA" id="ARBA00023239"/>
    </source>
</evidence>
<feature type="active site" description="Schiff-base intermediate with substrate" evidence="4">
    <location>
        <position position="168"/>
    </location>
</feature>
<dbReference type="EMBL" id="JASNVH010000010">
    <property type="protein sequence ID" value="MDK4307356.1"/>
    <property type="molecule type" value="Genomic_DNA"/>
</dbReference>
<evidence type="ECO:0000313" key="8">
    <source>
        <dbReference type="Proteomes" id="UP001224412"/>
    </source>
</evidence>
<evidence type="ECO:0000256" key="2">
    <source>
        <dbReference type="ARBA" id="ARBA00023270"/>
    </source>
</evidence>
<dbReference type="GO" id="GO:0005829">
    <property type="term" value="C:cytosol"/>
    <property type="evidence" value="ECO:0007669"/>
    <property type="project" value="TreeGrafter"/>
</dbReference>
<dbReference type="Proteomes" id="UP001239759">
    <property type="component" value="Unassembled WGS sequence"/>
</dbReference>
<comment type="caution">
    <text evidence="7">The sequence shown here is derived from an EMBL/GenBank/DDBJ whole genome shotgun (WGS) entry which is preliminary data.</text>
</comment>
<dbReference type="EC" id="4.1.3.3" evidence="7"/>
<keyword evidence="2" id="KW-0704">Schiff base</keyword>
<dbReference type="Gene3D" id="3.20.20.70">
    <property type="entry name" value="Aldolase class I"/>
    <property type="match status" value="1"/>
</dbReference>